<evidence type="ECO:0000313" key="3">
    <source>
        <dbReference type="Proteomes" id="UP001642405"/>
    </source>
</evidence>
<dbReference type="CDD" id="cd04301">
    <property type="entry name" value="NAT_SF"/>
    <property type="match status" value="1"/>
</dbReference>
<accession>A0ABP0BSS2</accession>
<evidence type="ECO:0000313" key="2">
    <source>
        <dbReference type="EMBL" id="CAK7222648.1"/>
    </source>
</evidence>
<feature type="domain" description="N-acetyltransferase" evidence="1">
    <location>
        <begin position="19"/>
        <end position="190"/>
    </location>
</feature>
<organism evidence="2 3">
    <name type="scientific">Sporothrix curviconia</name>
    <dbReference type="NCBI Taxonomy" id="1260050"/>
    <lineage>
        <taxon>Eukaryota</taxon>
        <taxon>Fungi</taxon>
        <taxon>Dikarya</taxon>
        <taxon>Ascomycota</taxon>
        <taxon>Pezizomycotina</taxon>
        <taxon>Sordariomycetes</taxon>
        <taxon>Sordariomycetidae</taxon>
        <taxon>Ophiostomatales</taxon>
        <taxon>Ophiostomataceae</taxon>
        <taxon>Sporothrix</taxon>
    </lineage>
</organism>
<dbReference type="InterPro" id="IPR000182">
    <property type="entry name" value="GNAT_dom"/>
</dbReference>
<protein>
    <recommendedName>
        <fullName evidence="1">N-acetyltransferase domain-containing protein</fullName>
    </recommendedName>
</protein>
<dbReference type="Pfam" id="PF00583">
    <property type="entry name" value="Acetyltransf_1"/>
    <property type="match status" value="1"/>
</dbReference>
<evidence type="ECO:0000259" key="1">
    <source>
        <dbReference type="PROSITE" id="PS51186"/>
    </source>
</evidence>
<keyword evidence="3" id="KW-1185">Reference proteome</keyword>
<dbReference type="PANTHER" id="PTHR43305">
    <property type="entry name" value="FAMILY N-ACETYLTRANSFERASE, PUTATIVE (AFU_ORTHOLOGUE AFUA_2G01380)-RELATED"/>
    <property type="match status" value="1"/>
</dbReference>
<dbReference type="InterPro" id="IPR016181">
    <property type="entry name" value="Acyl_CoA_acyltransferase"/>
</dbReference>
<proteinExistence type="predicted"/>
<reference evidence="2 3" key="1">
    <citation type="submission" date="2024-01" db="EMBL/GenBank/DDBJ databases">
        <authorList>
            <person name="Allen C."/>
            <person name="Tagirdzhanova G."/>
        </authorList>
    </citation>
    <scope>NUCLEOTIDE SEQUENCE [LARGE SCALE GENOMIC DNA]</scope>
</reference>
<name>A0ABP0BSS2_9PEZI</name>
<dbReference type="Gene3D" id="3.40.630.30">
    <property type="match status" value="1"/>
</dbReference>
<dbReference type="PANTHER" id="PTHR43305:SF1">
    <property type="entry name" value="FAMILY N-ACETYLTRANSFERASE, PUTATIVE (AFU_ORTHOLOGUE AFUA_2G01380)-RELATED"/>
    <property type="match status" value="1"/>
</dbReference>
<gene>
    <name evidence="2" type="ORF">SCUCBS95973_004915</name>
</gene>
<dbReference type="Proteomes" id="UP001642405">
    <property type="component" value="Unassembled WGS sequence"/>
</dbReference>
<comment type="caution">
    <text evidence="2">The sequence shown here is derived from an EMBL/GenBank/DDBJ whole genome shotgun (WGS) entry which is preliminary data.</text>
</comment>
<dbReference type="PROSITE" id="PS51186">
    <property type="entry name" value="GNAT"/>
    <property type="match status" value="1"/>
</dbReference>
<sequence length="198" mass="21390">MGGTSTSVNGAAASALPPFRIDYAISPQDLKDIAELFLEYTNGLGIDLAYQSFEQELAGLPGKYASPHGVLLIARGISGSSKPIGCVALRPLPLPELAPASTPAASKRSKRSELKRLYVRSDARGTGLGEALARRALDEAVALGYNEVVMDTLESMMPARKLYTKLGFSETTAYYETPIAETVFYRRTFYDKSPFPAM</sequence>
<dbReference type="EMBL" id="CAWUHB010000025">
    <property type="protein sequence ID" value="CAK7222648.1"/>
    <property type="molecule type" value="Genomic_DNA"/>
</dbReference>
<dbReference type="SUPFAM" id="SSF55729">
    <property type="entry name" value="Acyl-CoA N-acyltransferases (Nat)"/>
    <property type="match status" value="1"/>
</dbReference>
<dbReference type="InterPro" id="IPR052777">
    <property type="entry name" value="Acetyltransferase_Enz"/>
</dbReference>